<reference evidence="5" key="2">
    <citation type="submission" date="2018-07" db="EMBL/GenBank/DDBJ databases">
        <authorList>
            <consortium name="NCBI Pathogen Detection Project"/>
        </authorList>
    </citation>
    <scope>NUCLEOTIDE SEQUENCE</scope>
    <source>
        <strain evidence="5">166-88</strain>
    </source>
</reference>
<evidence type="ECO:0000256" key="2">
    <source>
        <dbReference type="ARBA" id="ARBA00006671"/>
    </source>
</evidence>
<proteinExistence type="inferred from homology"/>
<protein>
    <submittedName>
        <fullName evidence="5">Type 1 fimbrial protein</fullName>
    </submittedName>
</protein>
<sequence>MSKNSRLFYGVVLTALMTVSSGCWALRLDGRTTMSGEVLASACTIALSDRFQTVSMGDLTLREFHRGGERPVRDLVIHLDNCLTSGMNEMFRKIDPPVRVRFDGIRGREPWMFQTQGEAKGVALMLRDERQEIVYPGEYLPAQYQKAYNQQVLKYRIELVPDGERLTAGDYSAVLRFNIDYE</sequence>
<accession>A0A736M6G3</accession>
<evidence type="ECO:0000313" key="5">
    <source>
        <dbReference type="EMBL" id="HAE7581337.1"/>
    </source>
</evidence>
<comment type="subcellular location">
    <subcellularLocation>
        <location evidence="1">Fimbrium</location>
    </subcellularLocation>
</comment>
<organism evidence="5">
    <name type="scientific">Salmonella enterica subsp. houtenae serovar 44:z36[z38]:-</name>
    <dbReference type="NCBI Taxonomy" id="1967609"/>
    <lineage>
        <taxon>Bacteria</taxon>
        <taxon>Pseudomonadati</taxon>
        <taxon>Pseudomonadota</taxon>
        <taxon>Gammaproteobacteria</taxon>
        <taxon>Enterobacterales</taxon>
        <taxon>Enterobacteriaceae</taxon>
        <taxon>Salmonella</taxon>
    </lineage>
</organism>
<dbReference type="GO" id="GO:0043709">
    <property type="term" value="P:cell adhesion involved in single-species biofilm formation"/>
    <property type="evidence" value="ECO:0007669"/>
    <property type="project" value="TreeGrafter"/>
</dbReference>
<evidence type="ECO:0000256" key="1">
    <source>
        <dbReference type="ARBA" id="ARBA00004561"/>
    </source>
</evidence>
<dbReference type="EMBL" id="DAASYS010000012">
    <property type="protein sequence ID" value="HAE7581337.1"/>
    <property type="molecule type" value="Genomic_DNA"/>
</dbReference>
<gene>
    <name evidence="5" type="ORF">GND75_002956</name>
</gene>
<dbReference type="AlphaFoldDB" id="A0A736M6G3"/>
<dbReference type="PROSITE" id="PS51257">
    <property type="entry name" value="PROKAR_LIPOPROTEIN"/>
    <property type="match status" value="1"/>
</dbReference>
<dbReference type="InterPro" id="IPR050263">
    <property type="entry name" value="Bact_Fimbrial_Adh_Pro"/>
</dbReference>
<keyword evidence="4" id="KW-0281">Fimbrium</keyword>
<name>A0A736M6G3_SALHO</name>
<dbReference type="InterPro" id="IPR036937">
    <property type="entry name" value="Adhesion_dom_fimbrial_sf"/>
</dbReference>
<evidence type="ECO:0000256" key="4">
    <source>
        <dbReference type="ARBA" id="ARBA00023263"/>
    </source>
</evidence>
<evidence type="ECO:0000256" key="3">
    <source>
        <dbReference type="ARBA" id="ARBA00022729"/>
    </source>
</evidence>
<dbReference type="Gene3D" id="2.60.40.1090">
    <property type="entry name" value="Fimbrial-type adhesion domain"/>
    <property type="match status" value="1"/>
</dbReference>
<dbReference type="SUPFAM" id="SSF49401">
    <property type="entry name" value="Bacterial adhesins"/>
    <property type="match status" value="1"/>
</dbReference>
<comment type="caution">
    <text evidence="5">The sequence shown here is derived from an EMBL/GenBank/DDBJ whole genome shotgun (WGS) entry which is preliminary data.</text>
</comment>
<dbReference type="GO" id="GO:0009289">
    <property type="term" value="C:pilus"/>
    <property type="evidence" value="ECO:0007669"/>
    <property type="project" value="UniProtKB-SubCell"/>
</dbReference>
<dbReference type="InterPro" id="IPR008966">
    <property type="entry name" value="Adhesion_dom_sf"/>
</dbReference>
<comment type="similarity">
    <text evidence="2">Belongs to the fimbrial protein family.</text>
</comment>
<keyword evidence="3" id="KW-0732">Signal</keyword>
<reference evidence="5" key="1">
    <citation type="journal article" date="2018" name="Genome Biol.">
        <title>SKESA: strategic k-mer extension for scrupulous assemblies.</title>
        <authorList>
            <person name="Souvorov A."/>
            <person name="Agarwala R."/>
            <person name="Lipman D.J."/>
        </authorList>
    </citation>
    <scope>NUCLEOTIDE SEQUENCE</scope>
    <source>
        <strain evidence="5">166-88</strain>
    </source>
</reference>
<dbReference type="PANTHER" id="PTHR33420:SF3">
    <property type="entry name" value="FIMBRIAL SUBUNIT ELFA"/>
    <property type="match status" value="1"/>
</dbReference>
<dbReference type="PANTHER" id="PTHR33420">
    <property type="entry name" value="FIMBRIAL SUBUNIT ELFA-RELATED"/>
    <property type="match status" value="1"/>
</dbReference>